<proteinExistence type="predicted"/>
<evidence type="ECO:0000313" key="3">
    <source>
        <dbReference type="Proteomes" id="UP000299102"/>
    </source>
</evidence>
<protein>
    <submittedName>
        <fullName evidence="2">Uncharacterized protein</fullName>
    </submittedName>
</protein>
<evidence type="ECO:0000313" key="2">
    <source>
        <dbReference type="EMBL" id="GBP40679.1"/>
    </source>
</evidence>
<feature type="region of interest" description="Disordered" evidence="1">
    <location>
        <begin position="1"/>
        <end position="29"/>
    </location>
</feature>
<keyword evidence="3" id="KW-1185">Reference proteome</keyword>
<name>A0A4C1VR73_EUMVA</name>
<dbReference type="AlphaFoldDB" id="A0A4C1VR73"/>
<dbReference type="Proteomes" id="UP000299102">
    <property type="component" value="Unassembled WGS sequence"/>
</dbReference>
<sequence length="92" mass="10012">MESPSSVTRVVGDTQPILNQPTLNQRGGHTVQVPRSRLCAAAVSLLLARIGRWSGREIARSVLSLARSAQAERDNESCFFVHAVDVNRPTTT</sequence>
<comment type="caution">
    <text evidence="2">The sequence shown here is derived from an EMBL/GenBank/DDBJ whole genome shotgun (WGS) entry which is preliminary data.</text>
</comment>
<accession>A0A4C1VR73</accession>
<reference evidence="2 3" key="1">
    <citation type="journal article" date="2019" name="Commun. Biol.">
        <title>The bagworm genome reveals a unique fibroin gene that provides high tensile strength.</title>
        <authorList>
            <person name="Kono N."/>
            <person name="Nakamura H."/>
            <person name="Ohtoshi R."/>
            <person name="Tomita M."/>
            <person name="Numata K."/>
            <person name="Arakawa K."/>
        </authorList>
    </citation>
    <scope>NUCLEOTIDE SEQUENCE [LARGE SCALE GENOMIC DNA]</scope>
</reference>
<dbReference type="OrthoDB" id="6931130at2759"/>
<dbReference type="EMBL" id="BGZK01000386">
    <property type="protein sequence ID" value="GBP40679.1"/>
    <property type="molecule type" value="Genomic_DNA"/>
</dbReference>
<feature type="compositionally biased region" description="Polar residues" evidence="1">
    <location>
        <begin position="16"/>
        <end position="27"/>
    </location>
</feature>
<gene>
    <name evidence="2" type="ORF">EVAR_36415_1</name>
</gene>
<organism evidence="2 3">
    <name type="scientific">Eumeta variegata</name>
    <name type="common">Bagworm moth</name>
    <name type="synonym">Eumeta japonica</name>
    <dbReference type="NCBI Taxonomy" id="151549"/>
    <lineage>
        <taxon>Eukaryota</taxon>
        <taxon>Metazoa</taxon>
        <taxon>Ecdysozoa</taxon>
        <taxon>Arthropoda</taxon>
        <taxon>Hexapoda</taxon>
        <taxon>Insecta</taxon>
        <taxon>Pterygota</taxon>
        <taxon>Neoptera</taxon>
        <taxon>Endopterygota</taxon>
        <taxon>Lepidoptera</taxon>
        <taxon>Glossata</taxon>
        <taxon>Ditrysia</taxon>
        <taxon>Tineoidea</taxon>
        <taxon>Psychidae</taxon>
        <taxon>Oiketicinae</taxon>
        <taxon>Eumeta</taxon>
    </lineage>
</organism>
<evidence type="ECO:0000256" key="1">
    <source>
        <dbReference type="SAM" id="MobiDB-lite"/>
    </source>
</evidence>